<sequence>MTSELVARSLYFHTTLTWGVDPREINVQQSLYDESSVASGLEPTTRLSGLTKSNMGLLQTDLVILNRDQVLRTPELTPFTSLNYHITPKKKFEQPDFSCISFLHGGSSVVPRLELMTSRLQAHDH</sequence>
<name>A0A8X6V1V2_TRICX</name>
<keyword evidence="2" id="KW-1185">Reference proteome</keyword>
<organism evidence="1 2">
    <name type="scientific">Trichonephila clavipes</name>
    <name type="common">Golden silk orbweaver</name>
    <name type="synonym">Nephila clavipes</name>
    <dbReference type="NCBI Taxonomy" id="2585209"/>
    <lineage>
        <taxon>Eukaryota</taxon>
        <taxon>Metazoa</taxon>
        <taxon>Ecdysozoa</taxon>
        <taxon>Arthropoda</taxon>
        <taxon>Chelicerata</taxon>
        <taxon>Arachnida</taxon>
        <taxon>Araneae</taxon>
        <taxon>Araneomorphae</taxon>
        <taxon>Entelegynae</taxon>
        <taxon>Araneoidea</taxon>
        <taxon>Nephilidae</taxon>
        <taxon>Trichonephila</taxon>
    </lineage>
</organism>
<evidence type="ECO:0000313" key="1">
    <source>
        <dbReference type="EMBL" id="GFY01447.1"/>
    </source>
</evidence>
<proteinExistence type="predicted"/>
<gene>
    <name evidence="1" type="ORF">TNCV_850551</name>
</gene>
<comment type="caution">
    <text evidence="1">The sequence shown here is derived from an EMBL/GenBank/DDBJ whole genome shotgun (WGS) entry which is preliminary data.</text>
</comment>
<evidence type="ECO:0000313" key="2">
    <source>
        <dbReference type="Proteomes" id="UP000887159"/>
    </source>
</evidence>
<reference evidence="1" key="1">
    <citation type="submission" date="2020-08" db="EMBL/GenBank/DDBJ databases">
        <title>Multicomponent nature underlies the extraordinary mechanical properties of spider dragline silk.</title>
        <authorList>
            <person name="Kono N."/>
            <person name="Nakamura H."/>
            <person name="Mori M."/>
            <person name="Yoshida Y."/>
            <person name="Ohtoshi R."/>
            <person name="Malay A.D."/>
            <person name="Moran D.A.P."/>
            <person name="Tomita M."/>
            <person name="Numata K."/>
            <person name="Arakawa K."/>
        </authorList>
    </citation>
    <scope>NUCLEOTIDE SEQUENCE</scope>
</reference>
<protein>
    <submittedName>
        <fullName evidence="1">Uncharacterized protein</fullName>
    </submittedName>
</protein>
<dbReference type="EMBL" id="BMAU01021227">
    <property type="protein sequence ID" value="GFY01447.1"/>
    <property type="molecule type" value="Genomic_DNA"/>
</dbReference>
<dbReference type="Proteomes" id="UP000887159">
    <property type="component" value="Unassembled WGS sequence"/>
</dbReference>
<accession>A0A8X6V1V2</accession>
<dbReference type="AlphaFoldDB" id="A0A8X6V1V2"/>